<dbReference type="GO" id="GO:0005737">
    <property type="term" value="C:cytoplasm"/>
    <property type="evidence" value="ECO:0007669"/>
    <property type="project" value="UniProtKB-SubCell"/>
</dbReference>
<comment type="similarity">
    <text evidence="14 16">Belongs to the type III pantothenate kinase family.</text>
</comment>
<dbReference type="SUPFAM" id="SSF53067">
    <property type="entry name" value="Actin-like ATPase domain"/>
    <property type="match status" value="2"/>
</dbReference>
<keyword evidence="8 16" id="KW-0808">Transferase</keyword>
<dbReference type="Proteomes" id="UP000320672">
    <property type="component" value="Chromosome"/>
</dbReference>
<keyword evidence="10 16" id="KW-0418">Kinase</keyword>
<proteinExistence type="inferred from homology"/>
<dbReference type="InterPro" id="IPR004619">
    <property type="entry name" value="Type_III_PanK"/>
</dbReference>
<feature type="binding site" evidence="16">
    <location>
        <position position="147"/>
    </location>
    <ligand>
        <name>K(+)</name>
        <dbReference type="ChEBI" id="CHEBI:29103"/>
    </ligand>
</feature>
<evidence type="ECO:0000256" key="12">
    <source>
        <dbReference type="ARBA" id="ARBA00022958"/>
    </source>
</evidence>
<evidence type="ECO:0000313" key="17">
    <source>
        <dbReference type="EMBL" id="QDS94903.1"/>
    </source>
</evidence>
<dbReference type="PANTHER" id="PTHR34265">
    <property type="entry name" value="TYPE III PANTOTHENATE KINASE"/>
    <property type="match status" value="1"/>
</dbReference>
<accession>A0A517MJ45</accession>
<evidence type="ECO:0000256" key="16">
    <source>
        <dbReference type="HAMAP-Rule" id="MF_01274"/>
    </source>
</evidence>
<feature type="binding site" evidence="16">
    <location>
        <begin position="121"/>
        <end position="124"/>
    </location>
    <ligand>
        <name>substrate</name>
    </ligand>
</feature>
<evidence type="ECO:0000256" key="15">
    <source>
        <dbReference type="ARBA" id="ARBA00040883"/>
    </source>
</evidence>
<dbReference type="CDD" id="cd24015">
    <property type="entry name" value="ASKHA_NBD_PanK-III"/>
    <property type="match status" value="1"/>
</dbReference>
<keyword evidence="18" id="KW-1185">Reference proteome</keyword>
<comment type="function">
    <text evidence="16">Catalyzes the phosphorylation of pantothenate (Pan), the first step in CoA biosynthesis.</text>
</comment>
<dbReference type="EMBL" id="CP036262">
    <property type="protein sequence ID" value="QDS94903.1"/>
    <property type="molecule type" value="Genomic_DNA"/>
</dbReference>
<dbReference type="Gene3D" id="3.30.420.40">
    <property type="match status" value="2"/>
</dbReference>
<evidence type="ECO:0000256" key="9">
    <source>
        <dbReference type="ARBA" id="ARBA00022741"/>
    </source>
</evidence>
<dbReference type="RefSeq" id="WP_145352841.1">
    <property type="nucleotide sequence ID" value="NZ_CP036262.1"/>
</dbReference>
<keyword evidence="9 16" id="KW-0547">Nucleotide-binding</keyword>
<feature type="active site" description="Proton acceptor" evidence="16">
    <location>
        <position position="123"/>
    </location>
</feature>
<keyword evidence="16" id="KW-0479">Metal-binding</keyword>
<evidence type="ECO:0000256" key="14">
    <source>
        <dbReference type="ARBA" id="ARBA00038036"/>
    </source>
</evidence>
<evidence type="ECO:0000256" key="8">
    <source>
        <dbReference type="ARBA" id="ARBA00022679"/>
    </source>
</evidence>
<dbReference type="GO" id="GO:0015937">
    <property type="term" value="P:coenzyme A biosynthetic process"/>
    <property type="evidence" value="ECO:0007669"/>
    <property type="project" value="UniProtKB-UniRule"/>
</dbReference>
<evidence type="ECO:0000256" key="10">
    <source>
        <dbReference type="ARBA" id="ARBA00022777"/>
    </source>
</evidence>
<feature type="binding site" evidence="16">
    <location>
        <position position="150"/>
    </location>
    <ligand>
        <name>ATP</name>
        <dbReference type="ChEBI" id="CHEBI:30616"/>
    </ligand>
</feature>
<evidence type="ECO:0000256" key="11">
    <source>
        <dbReference type="ARBA" id="ARBA00022840"/>
    </source>
</evidence>
<evidence type="ECO:0000256" key="5">
    <source>
        <dbReference type="ARBA" id="ARBA00011738"/>
    </source>
</evidence>
<dbReference type="InterPro" id="IPR043129">
    <property type="entry name" value="ATPase_NBD"/>
</dbReference>
<comment type="cofactor">
    <cofactor evidence="2">
        <name>K(+)</name>
        <dbReference type="ChEBI" id="CHEBI:29103"/>
    </cofactor>
</comment>
<comment type="caution">
    <text evidence="16">Lacks conserved residue(s) required for the propagation of feature annotation.</text>
</comment>
<dbReference type="HAMAP" id="MF_01274">
    <property type="entry name" value="Pantothen_kinase_3"/>
    <property type="match status" value="1"/>
</dbReference>
<dbReference type="EC" id="2.7.1.33" evidence="6 16"/>
<comment type="subcellular location">
    <subcellularLocation>
        <location evidence="3 16">Cytoplasm</location>
    </subcellularLocation>
</comment>
<dbReference type="Pfam" id="PF03309">
    <property type="entry name" value="Pan_kinase"/>
    <property type="match status" value="1"/>
</dbReference>
<feature type="binding site" evidence="16">
    <location>
        <begin position="14"/>
        <end position="21"/>
    </location>
    <ligand>
        <name>ATP</name>
        <dbReference type="ChEBI" id="CHEBI:30616"/>
    </ligand>
</feature>
<dbReference type="GO" id="GO:0004594">
    <property type="term" value="F:pantothenate kinase activity"/>
    <property type="evidence" value="ECO:0007669"/>
    <property type="project" value="UniProtKB-UniRule"/>
</dbReference>
<reference evidence="17 18" key="1">
    <citation type="submission" date="2019-02" db="EMBL/GenBank/DDBJ databases">
        <title>Deep-cultivation of Planctomycetes and their phenomic and genomic characterization uncovers novel biology.</title>
        <authorList>
            <person name="Wiegand S."/>
            <person name="Jogler M."/>
            <person name="Boedeker C."/>
            <person name="Pinto D."/>
            <person name="Vollmers J."/>
            <person name="Rivas-Marin E."/>
            <person name="Kohn T."/>
            <person name="Peeters S.H."/>
            <person name="Heuer A."/>
            <person name="Rast P."/>
            <person name="Oberbeckmann S."/>
            <person name="Bunk B."/>
            <person name="Jeske O."/>
            <person name="Meyerdierks A."/>
            <person name="Storesund J.E."/>
            <person name="Kallscheuer N."/>
            <person name="Luecker S."/>
            <person name="Lage O.M."/>
            <person name="Pohl T."/>
            <person name="Merkel B.J."/>
            <person name="Hornburger P."/>
            <person name="Mueller R.-W."/>
            <person name="Bruemmer F."/>
            <person name="Labrenz M."/>
            <person name="Spormann A.M."/>
            <person name="Op den Camp H."/>
            <person name="Overmann J."/>
            <person name="Amann R."/>
            <person name="Jetten M.S.M."/>
            <person name="Mascher T."/>
            <person name="Medema M.H."/>
            <person name="Devos D.P."/>
            <person name="Kaster A.-K."/>
            <person name="Ovreas L."/>
            <person name="Rohde M."/>
            <person name="Galperin M.Y."/>
            <person name="Jogler C."/>
        </authorList>
    </citation>
    <scope>NUCLEOTIDE SEQUENCE [LARGE SCALE GENOMIC DNA]</scope>
    <source>
        <strain evidence="17 18">FF011L</strain>
    </source>
</reference>
<protein>
    <recommendedName>
        <fullName evidence="15 16">Type III pantothenate kinase</fullName>
        <ecNumber evidence="6 16">2.7.1.33</ecNumber>
    </recommendedName>
    <alternativeName>
        <fullName evidence="16">PanK-III</fullName>
    </alternativeName>
    <alternativeName>
        <fullName evidence="16">Pantothenic acid kinase</fullName>
    </alternativeName>
</protein>
<dbReference type="AlphaFoldDB" id="A0A517MJ45"/>
<comment type="catalytic activity">
    <reaction evidence="1 16">
        <text>(R)-pantothenate + ATP = (R)-4'-phosphopantothenate + ADP + H(+)</text>
        <dbReference type="Rhea" id="RHEA:16373"/>
        <dbReference type="ChEBI" id="CHEBI:10986"/>
        <dbReference type="ChEBI" id="CHEBI:15378"/>
        <dbReference type="ChEBI" id="CHEBI:29032"/>
        <dbReference type="ChEBI" id="CHEBI:30616"/>
        <dbReference type="ChEBI" id="CHEBI:456216"/>
        <dbReference type="EC" id="2.7.1.33"/>
    </reaction>
</comment>
<evidence type="ECO:0000256" key="2">
    <source>
        <dbReference type="ARBA" id="ARBA00001958"/>
    </source>
</evidence>
<dbReference type="PANTHER" id="PTHR34265:SF1">
    <property type="entry name" value="TYPE III PANTOTHENATE KINASE"/>
    <property type="match status" value="1"/>
</dbReference>
<dbReference type="UniPathway" id="UPA00241">
    <property type="reaction ID" value="UER00352"/>
</dbReference>
<evidence type="ECO:0000256" key="4">
    <source>
        <dbReference type="ARBA" id="ARBA00005225"/>
    </source>
</evidence>
<keyword evidence="13 16" id="KW-0173">Coenzyme A biosynthesis</keyword>
<dbReference type="NCBIfam" id="TIGR00671">
    <property type="entry name" value="baf"/>
    <property type="match status" value="1"/>
</dbReference>
<keyword evidence="12 16" id="KW-0630">Potassium</keyword>
<evidence type="ECO:0000256" key="1">
    <source>
        <dbReference type="ARBA" id="ARBA00001206"/>
    </source>
</evidence>
<keyword evidence="11 16" id="KW-0067">ATP-binding</keyword>
<dbReference type="KEGG" id="rml:FF011L_36860"/>
<feature type="binding site" evidence="16">
    <location>
        <position position="214"/>
    </location>
    <ligand>
        <name>substrate</name>
    </ligand>
</feature>
<dbReference type="GO" id="GO:0046872">
    <property type="term" value="F:metal ion binding"/>
    <property type="evidence" value="ECO:0007669"/>
    <property type="project" value="UniProtKB-KW"/>
</dbReference>
<name>A0A517MJ45_9BACT</name>
<gene>
    <name evidence="16 17" type="primary">coaX</name>
    <name evidence="17" type="ORF">FF011L_36860</name>
</gene>
<comment type="subunit">
    <text evidence="5 16">Homodimer.</text>
</comment>
<comment type="pathway">
    <text evidence="4 16">Cofactor biosynthesis; coenzyme A biosynthesis; CoA from (R)-pantothenate: step 1/5.</text>
</comment>
<keyword evidence="7 16" id="KW-0963">Cytoplasm</keyword>
<comment type="cofactor">
    <cofactor evidence="16">
        <name>NH4(+)</name>
        <dbReference type="ChEBI" id="CHEBI:28938"/>
    </cofactor>
    <cofactor evidence="16">
        <name>K(+)</name>
        <dbReference type="ChEBI" id="CHEBI:29103"/>
    </cofactor>
    <text evidence="16">A monovalent cation. Ammonium or potassium.</text>
</comment>
<evidence type="ECO:0000256" key="7">
    <source>
        <dbReference type="ARBA" id="ARBA00022490"/>
    </source>
</evidence>
<evidence type="ECO:0000256" key="13">
    <source>
        <dbReference type="ARBA" id="ARBA00022993"/>
    </source>
</evidence>
<evidence type="ECO:0000256" key="6">
    <source>
        <dbReference type="ARBA" id="ARBA00012102"/>
    </source>
</evidence>
<organism evidence="17 18">
    <name type="scientific">Roseimaritima multifibrata</name>
    <dbReference type="NCBI Taxonomy" id="1930274"/>
    <lineage>
        <taxon>Bacteria</taxon>
        <taxon>Pseudomonadati</taxon>
        <taxon>Planctomycetota</taxon>
        <taxon>Planctomycetia</taxon>
        <taxon>Pirellulales</taxon>
        <taxon>Pirellulaceae</taxon>
        <taxon>Roseimaritima</taxon>
    </lineage>
</organism>
<dbReference type="OrthoDB" id="9804707at2"/>
<sequence length="282" mass="30780">MSQDPVESLCIGVDLGNTRVKCWALGAAADWQQGLSLADQQAIRSAAWLDRVMQWRDQLVHSLPIASAQPAVEWVIASVQATITGRFCDRITSHFPSDRFRVLSSADVPLRTRLPARQKIGIDRLLTSWVAWQNNRRGEPGPTIVADAGSALTIDWTGVEGEFRGGAILPGVQLQLQSLGEHIPALSAAVESIIQQHLSPQPATSVPSFPGMDTESAIAVGVYTSAAAAIDRFVQQVELESATRVQLWLTGGDAPRIAPWLKSQYRLEPDLMRDAINRLIYV</sequence>
<evidence type="ECO:0000313" key="18">
    <source>
        <dbReference type="Proteomes" id="UP000320672"/>
    </source>
</evidence>
<evidence type="ECO:0000256" key="3">
    <source>
        <dbReference type="ARBA" id="ARBA00004496"/>
    </source>
</evidence>
<dbReference type="GO" id="GO:0005524">
    <property type="term" value="F:ATP binding"/>
    <property type="evidence" value="ECO:0007669"/>
    <property type="project" value="UniProtKB-UniRule"/>
</dbReference>